<comment type="caution">
    <text evidence="1">The sequence shown here is derived from an EMBL/GenBank/DDBJ whole genome shotgun (WGS) entry which is preliminary data.</text>
</comment>
<name>A0A4Y9JW58_9PAST</name>
<sequence>MFDFGLKATGFLIGTHTVPLNITKISGISPLVSQADVGELFAFSMRATFLCPFYNQITNPYVSFVVFIRQIDGFILSTIGKMYETLENPKNCFNYIDFTWRGRLFIWFIAI</sequence>
<evidence type="ECO:0000313" key="2">
    <source>
        <dbReference type="Proteomes" id="UP000297396"/>
    </source>
</evidence>
<evidence type="ECO:0000313" key="1">
    <source>
        <dbReference type="EMBL" id="TFV09728.1"/>
    </source>
</evidence>
<protein>
    <submittedName>
        <fullName evidence="1">Uncharacterized protein</fullName>
    </submittedName>
</protein>
<accession>A0A4Y9JW58</accession>
<gene>
    <name evidence="1" type="ORF">E4T80_07640</name>
</gene>
<proteinExistence type="predicted"/>
<dbReference type="AlphaFoldDB" id="A0A4Y9JW58"/>
<dbReference type="Proteomes" id="UP000297396">
    <property type="component" value="Unassembled WGS sequence"/>
</dbReference>
<dbReference type="EMBL" id="SPPA01000015">
    <property type="protein sequence ID" value="TFV09728.1"/>
    <property type="molecule type" value="Genomic_DNA"/>
</dbReference>
<organism evidence="1 2">
    <name type="scientific">Muribacter muris</name>
    <dbReference type="NCBI Taxonomy" id="67855"/>
    <lineage>
        <taxon>Bacteria</taxon>
        <taxon>Pseudomonadati</taxon>
        <taxon>Pseudomonadota</taxon>
        <taxon>Gammaproteobacteria</taxon>
        <taxon>Pasteurellales</taxon>
        <taxon>Pasteurellaceae</taxon>
        <taxon>Muribacter</taxon>
    </lineage>
</organism>
<reference evidence="1 2" key="1">
    <citation type="submission" date="2019-03" db="EMBL/GenBank/DDBJ databases">
        <title>Diversity of the mouse oral microbiome.</title>
        <authorList>
            <person name="Joseph S."/>
            <person name="Aduse-Opoku J."/>
            <person name="Curtis M."/>
            <person name="Wade W."/>
            <person name="Hashim A."/>
        </authorList>
    </citation>
    <scope>NUCLEOTIDE SEQUENCE [LARGE SCALE GENOMIC DNA]</scope>
    <source>
        <strain evidence="1 2">WT12</strain>
    </source>
</reference>